<comment type="caution">
    <text evidence="2">The sequence shown here is derived from an EMBL/GenBank/DDBJ whole genome shotgun (WGS) entry which is preliminary data.</text>
</comment>
<dbReference type="EMBL" id="JAHHHV010000069">
    <property type="protein sequence ID" value="MBW4466543.1"/>
    <property type="molecule type" value="Genomic_DNA"/>
</dbReference>
<gene>
    <name evidence="2" type="ORF">KME07_14055</name>
</gene>
<feature type="transmembrane region" description="Helical" evidence="1">
    <location>
        <begin position="45"/>
        <end position="75"/>
    </location>
</feature>
<proteinExistence type="predicted"/>
<dbReference type="AlphaFoldDB" id="A0A951U5A0"/>
<keyword evidence="1" id="KW-0472">Membrane</keyword>
<accession>A0A951U5A0</accession>
<reference evidence="2" key="2">
    <citation type="journal article" date="2022" name="Microbiol. Resour. Announc.">
        <title>Metagenome Sequencing to Explore Phylogenomics of Terrestrial Cyanobacteria.</title>
        <authorList>
            <person name="Ward R.D."/>
            <person name="Stajich J.E."/>
            <person name="Johansen J.R."/>
            <person name="Huntemann M."/>
            <person name="Clum A."/>
            <person name="Foster B."/>
            <person name="Foster B."/>
            <person name="Roux S."/>
            <person name="Palaniappan K."/>
            <person name="Varghese N."/>
            <person name="Mukherjee S."/>
            <person name="Reddy T.B.K."/>
            <person name="Daum C."/>
            <person name="Copeland A."/>
            <person name="Chen I.A."/>
            <person name="Ivanova N.N."/>
            <person name="Kyrpides N.C."/>
            <person name="Shapiro N."/>
            <person name="Eloe-Fadrosh E.A."/>
            <person name="Pietrasiak N."/>
        </authorList>
    </citation>
    <scope>NUCLEOTIDE SEQUENCE</scope>
    <source>
        <strain evidence="2">GSE-TBD4-15B</strain>
    </source>
</reference>
<feature type="transmembrane region" description="Helical" evidence="1">
    <location>
        <begin position="1004"/>
        <end position="1027"/>
    </location>
</feature>
<keyword evidence="1" id="KW-1133">Transmembrane helix</keyword>
<evidence type="ECO:0000313" key="3">
    <source>
        <dbReference type="Proteomes" id="UP000707356"/>
    </source>
</evidence>
<dbReference type="Proteomes" id="UP000707356">
    <property type="component" value="Unassembled WGS sequence"/>
</dbReference>
<feature type="transmembrane region" description="Helical" evidence="1">
    <location>
        <begin position="104"/>
        <end position="124"/>
    </location>
</feature>
<feature type="transmembrane region" description="Helical" evidence="1">
    <location>
        <begin position="136"/>
        <end position="154"/>
    </location>
</feature>
<name>A0A951U5A0_9CYAN</name>
<protein>
    <submittedName>
        <fullName evidence="2">MFS transporter</fullName>
    </submittedName>
</protein>
<reference evidence="2" key="1">
    <citation type="submission" date="2021-05" db="EMBL/GenBank/DDBJ databases">
        <authorList>
            <person name="Pietrasiak N."/>
            <person name="Ward R."/>
            <person name="Stajich J.E."/>
            <person name="Kurbessoian T."/>
        </authorList>
    </citation>
    <scope>NUCLEOTIDE SEQUENCE</scope>
    <source>
        <strain evidence="2">GSE-TBD4-15B</strain>
    </source>
</reference>
<evidence type="ECO:0000313" key="2">
    <source>
        <dbReference type="EMBL" id="MBW4466543.1"/>
    </source>
</evidence>
<evidence type="ECO:0000256" key="1">
    <source>
        <dbReference type="SAM" id="Phobius"/>
    </source>
</evidence>
<organism evidence="2 3">
    <name type="scientific">Pegethrix bostrychoides GSE-TBD4-15B</name>
    <dbReference type="NCBI Taxonomy" id="2839662"/>
    <lineage>
        <taxon>Bacteria</taxon>
        <taxon>Bacillati</taxon>
        <taxon>Cyanobacteriota</taxon>
        <taxon>Cyanophyceae</taxon>
        <taxon>Oculatellales</taxon>
        <taxon>Oculatellaceae</taxon>
        <taxon>Pegethrix</taxon>
    </lineage>
</organism>
<sequence length="1028" mass="113670">MNSTPLDFLGRPELGLLAQLGNPAVEPNAVVTPEGASVLFSGPQFFIALVSGVLLAFAIQLLLTNLSVAAGISYLGNFTDPDSSSSSDSGDGGGLSIRKISLGVGLWTLISVSIALFFGCYLAVQLSLLTTARLGAIIGLVIWAAYFSLLVWVSSTTVGSLIGSVVQTATNGFQAVLGTATAALGGQAAKQQVVSTAEAVAAAVRNELGSGLDPESLRESIETYVSRMQLPGLDLSRVRQDLEGLLNDPQIATLADSGDLSQIDRQTFVDLISQRTDFSKRDVNRLADLLESVWKQSLGKRRGDSSSELVEYLRSTEPGRLKVDDLNAKIDRLIAERQGTPEKSSRAQTLQSGVTTLVGMLAGRSDLSDINLNQIVDKLKSTSDAVTVQAKSLTGGPSPIQSDVEAYLLNTYSWEMDRNTVTREFRDILYDPQADPGAVVEAVSRLNRSQFVELLGSRGVFTQARIQEIADQLEVVRQNVLQTARAEQESEIAIDLRQQVERYLTLTPKQELVSNQYLPAFQAMIEDPNADLETLKLRLAVYDRPQLEPILLQRSDLTISERSAILDALDRTREKTLFEAQSISDQAQQRYGEFQQKLQDYLRNTGRAELSPEGIQRDLRQLAEDPQTGLSALRHRAASFDRDSLVQLLSQRQDLSETEANQILDQVESNWYSLVHAPQMAVSAAKDQYDQTLSSLSDYLRRTHREELDPEGIQRDVKRLFDNPKEGAVALRRRLSRVDRETLVQLLSQRQDLSEAQVNEIIDQVQSAIGQVIRAPRRFALRTQQRVSDMESSLEQYLRNTDKSELDPEGIKRDLKLLVQSPKLGAQSLGERLSRFDRSTLVALLAQREDISPQEAERIVANIESTRDEMLAQVRQVQSRIQSIIDGILAQIRDYFNSLDRPELNYDGVRQDVRTLFDDPKAGFEALRSRLSQFDRGTVVALLSSRDDVSEADANRLVDQIDGARTSVLQRAERMQMEAQRRLEAVKLQTQRQVEETRKAASVAAWWLFGTALVSAGAAAMGGVLAAR</sequence>
<keyword evidence="1" id="KW-0812">Transmembrane</keyword>